<name>A0A919VPW7_9ACTN</name>
<dbReference type="AlphaFoldDB" id="A0A919VPW7"/>
<evidence type="ECO:0000313" key="4">
    <source>
        <dbReference type="Proteomes" id="UP000681340"/>
    </source>
</evidence>
<proteinExistence type="predicted"/>
<organism evidence="3 4">
    <name type="scientific">Actinoplanes auranticolor</name>
    <dbReference type="NCBI Taxonomy" id="47988"/>
    <lineage>
        <taxon>Bacteria</taxon>
        <taxon>Bacillati</taxon>
        <taxon>Actinomycetota</taxon>
        <taxon>Actinomycetes</taxon>
        <taxon>Micromonosporales</taxon>
        <taxon>Micromonosporaceae</taxon>
        <taxon>Actinoplanes</taxon>
    </lineage>
</organism>
<keyword evidence="1" id="KW-0472">Membrane</keyword>
<evidence type="ECO:0000313" key="3">
    <source>
        <dbReference type="EMBL" id="GIM71290.1"/>
    </source>
</evidence>
<comment type="caution">
    <text evidence="3">The sequence shown here is derived from an EMBL/GenBank/DDBJ whole genome shotgun (WGS) entry which is preliminary data.</text>
</comment>
<keyword evidence="1" id="KW-0812">Transmembrane</keyword>
<evidence type="ECO:0000259" key="2">
    <source>
        <dbReference type="Pfam" id="PF20154"/>
    </source>
</evidence>
<dbReference type="Pfam" id="PF20154">
    <property type="entry name" value="LNT_N"/>
    <property type="match status" value="1"/>
</dbReference>
<feature type="transmembrane region" description="Helical" evidence="1">
    <location>
        <begin position="25"/>
        <end position="43"/>
    </location>
</feature>
<keyword evidence="4" id="KW-1185">Reference proteome</keyword>
<sequence>MDLLTLQPTPAPAPDPVAAAAPRPLRLWVSVLLALAAGVALLVSFPPYGLWWLAPVAVAVLAAATHRRRLRGGAGIGMIAGLVFFVPLLDWTNLTAGWLPWILLSSAQAATWRCSAWPGRGCRRCTTGCGVCGR</sequence>
<keyword evidence="1" id="KW-1133">Transmembrane helix</keyword>
<protein>
    <recommendedName>
        <fullName evidence="2">Apolipoprotein N-acyltransferase N-terminal domain-containing protein</fullName>
    </recommendedName>
</protein>
<reference evidence="3" key="1">
    <citation type="submission" date="2021-03" db="EMBL/GenBank/DDBJ databases">
        <title>Whole genome shotgun sequence of Actinoplanes auranticolor NBRC 12245.</title>
        <authorList>
            <person name="Komaki H."/>
            <person name="Tamura T."/>
        </authorList>
    </citation>
    <scope>NUCLEOTIDE SEQUENCE</scope>
    <source>
        <strain evidence="3">NBRC 12245</strain>
    </source>
</reference>
<feature type="domain" description="Apolipoprotein N-acyltransferase N-terminal" evidence="2">
    <location>
        <begin position="37"/>
        <end position="117"/>
    </location>
</feature>
<accession>A0A919VPW7</accession>
<dbReference type="Proteomes" id="UP000681340">
    <property type="component" value="Unassembled WGS sequence"/>
</dbReference>
<gene>
    <name evidence="3" type="ORF">Aau02nite_45270</name>
</gene>
<dbReference type="EMBL" id="BOQL01000036">
    <property type="protein sequence ID" value="GIM71290.1"/>
    <property type="molecule type" value="Genomic_DNA"/>
</dbReference>
<evidence type="ECO:0000256" key="1">
    <source>
        <dbReference type="SAM" id="Phobius"/>
    </source>
</evidence>
<feature type="transmembrane region" description="Helical" evidence="1">
    <location>
        <begin position="49"/>
        <end position="65"/>
    </location>
</feature>
<feature type="transmembrane region" description="Helical" evidence="1">
    <location>
        <begin position="72"/>
        <end position="89"/>
    </location>
</feature>
<dbReference type="InterPro" id="IPR045378">
    <property type="entry name" value="LNT_N"/>
</dbReference>